<dbReference type="AlphaFoldDB" id="A0A5K8AAE5"/>
<accession>A0A5K8AAE5</accession>
<proteinExistence type="predicted"/>
<dbReference type="EMBL" id="AP021879">
    <property type="protein sequence ID" value="BBO89469.1"/>
    <property type="molecule type" value="Genomic_DNA"/>
</dbReference>
<keyword evidence="2" id="KW-1185">Reference proteome</keyword>
<evidence type="ECO:0000313" key="2">
    <source>
        <dbReference type="Proteomes" id="UP000422108"/>
    </source>
</evidence>
<evidence type="ECO:0000313" key="1">
    <source>
        <dbReference type="EMBL" id="BBO89469.1"/>
    </source>
</evidence>
<protein>
    <submittedName>
        <fullName evidence="1">Uncharacterized protein</fullName>
    </submittedName>
</protein>
<dbReference type="InterPro" id="IPR024364">
    <property type="entry name" value="Baseplate_phage_T4-like"/>
</dbReference>
<gene>
    <name evidence="1" type="ORF">DSCOOX_26490</name>
</gene>
<organism evidence="1 2">
    <name type="scientific">Desulfosarcina ovata subsp. ovata</name>
    <dbReference type="NCBI Taxonomy" id="2752305"/>
    <lineage>
        <taxon>Bacteria</taxon>
        <taxon>Pseudomonadati</taxon>
        <taxon>Thermodesulfobacteriota</taxon>
        <taxon>Desulfobacteria</taxon>
        <taxon>Desulfobacterales</taxon>
        <taxon>Desulfosarcinaceae</taxon>
        <taxon>Desulfosarcina</taxon>
    </lineage>
</organism>
<reference evidence="1 2" key="1">
    <citation type="submission" date="2019-11" db="EMBL/GenBank/DDBJ databases">
        <title>Comparative genomics of hydrocarbon-degrading Desulfosarcina strains.</title>
        <authorList>
            <person name="Watanabe M."/>
            <person name="Kojima H."/>
            <person name="Fukui M."/>
        </authorList>
    </citation>
    <scope>NUCLEOTIDE SEQUENCE [LARGE SCALE GENOMIC DNA]</scope>
    <source>
        <strain evidence="2">oXyS1</strain>
    </source>
</reference>
<dbReference type="RefSeq" id="WP_155310665.1">
    <property type="nucleotide sequence ID" value="NZ_AP021879.1"/>
</dbReference>
<sequence>MRLPGGLWHDGRRHREVGFRPLTGAVELAVSEALQTAETLPEATTMILQAALAHIGDLAPETPWVDALCVGDRQFLSVCLAGRLGEDEVWFTVECTACGQRFDFPLRFSALPVKPAGPTYPFCETDLASGAYRWRTPNGADQKILARFAPDDTAVATLLQRCLVREDTDAQAADAADLVDGLTAAEIDCIEAAMEAQAPEVTGQVQATCTGCGRVNVIDIDPLFHLKRLLRDVNVDIHRIASTYHWSEAEILSLPRQRRLRYLELIDRARGMAV</sequence>
<dbReference type="Pfam" id="PF12322">
    <property type="entry name" value="T4_baseplate"/>
    <property type="match status" value="1"/>
</dbReference>
<dbReference type="Proteomes" id="UP000422108">
    <property type="component" value="Chromosome"/>
</dbReference>
<name>A0A5K8AAE5_9BACT</name>